<dbReference type="PANTHER" id="PTHR30619:SF7">
    <property type="entry name" value="BETA-LACTAMASE DOMAIN PROTEIN"/>
    <property type="match status" value="1"/>
</dbReference>
<feature type="signal peptide" evidence="2">
    <location>
        <begin position="1"/>
        <end position="22"/>
    </location>
</feature>
<evidence type="ECO:0000259" key="3">
    <source>
        <dbReference type="SMART" id="SM00849"/>
    </source>
</evidence>
<name>A0A212J3E8_9FIRM</name>
<dbReference type="Gene3D" id="3.40.10.10">
    <property type="entry name" value="DNA Methylphosphotriester Repair Domain"/>
    <property type="match status" value="1"/>
</dbReference>
<dbReference type="InterPro" id="IPR035681">
    <property type="entry name" value="ComA-like_MBL"/>
</dbReference>
<dbReference type="SUPFAM" id="SSF56281">
    <property type="entry name" value="Metallo-hydrolase/oxidoreductase"/>
    <property type="match status" value="1"/>
</dbReference>
<dbReference type="InterPro" id="IPR001279">
    <property type="entry name" value="Metallo-B-lactamas"/>
</dbReference>
<gene>
    <name evidence="4" type="ORF">KL86CLO1_10451</name>
</gene>
<evidence type="ECO:0000256" key="1">
    <source>
        <dbReference type="SAM" id="MobiDB-lite"/>
    </source>
</evidence>
<accession>A0A212J3E8</accession>
<feature type="compositionally biased region" description="Low complexity" evidence="1">
    <location>
        <begin position="34"/>
        <end position="48"/>
    </location>
</feature>
<evidence type="ECO:0000313" key="4">
    <source>
        <dbReference type="EMBL" id="SBV93982.1"/>
    </source>
</evidence>
<dbReference type="InterPro" id="IPR035451">
    <property type="entry name" value="Ada-like_dom_sf"/>
</dbReference>
<feature type="region of interest" description="Disordered" evidence="1">
    <location>
        <begin position="30"/>
        <end position="59"/>
    </location>
</feature>
<dbReference type="CDD" id="cd07731">
    <property type="entry name" value="ComA-like_MBL-fold"/>
    <property type="match status" value="1"/>
</dbReference>
<proteinExistence type="predicted"/>
<dbReference type="EMBL" id="FLUN01000001">
    <property type="protein sequence ID" value="SBV93982.1"/>
    <property type="molecule type" value="Genomic_DNA"/>
</dbReference>
<dbReference type="InterPro" id="IPR036866">
    <property type="entry name" value="RibonucZ/Hydroxyglut_hydro"/>
</dbReference>
<dbReference type="SUPFAM" id="SSF57884">
    <property type="entry name" value="Ada DNA repair protein, N-terminal domain (N-Ada 10)"/>
    <property type="match status" value="1"/>
</dbReference>
<dbReference type="SMART" id="SM00849">
    <property type="entry name" value="Lactamase_B"/>
    <property type="match status" value="1"/>
</dbReference>
<dbReference type="Pfam" id="PF00753">
    <property type="entry name" value="Lactamase_B"/>
    <property type="match status" value="1"/>
</dbReference>
<sequence length="418" mass="44586">MKERVLALALSILLCISLSACFSDSGGTAQAPEPTVSSSIPRSSTTPPQGTENASISTSPSVDVVAPVPLLDGSSLEVHFIDVGQADSALILSDGHAMLIDGGNVADSDLIYTYLKNEGVDHLDYVVATHAHEDHVGGLAGALNYASADTALCPVTDYDSKAFRSFVKYLGDTPITVPTAGDRYTFGSSYFDILGPINSSDEPNNTSIVLKLTFGKTSFLFTGDAERDEEQDILSAGYDLSATVLKVGHHGSDTSTTYPFLREIMPQYAVISVGQGNTYGHPTEATLSRLRDADVITYRTDMQGTIICTSDGETVSFSTERNTNVDTLDLTTADGKYGQSVVPSKNEDPSPSPSPAPVTPATSANAGTTYILNTNTYKFHYPSCSSVDQMKESNKREYTGTRDEVILMGYVPCKRCNP</sequence>
<dbReference type="Gene3D" id="3.60.15.10">
    <property type="entry name" value="Ribonuclease Z/Hydroxyacylglutathione hydrolase-like"/>
    <property type="match status" value="1"/>
</dbReference>
<evidence type="ECO:0000256" key="2">
    <source>
        <dbReference type="SAM" id="SignalP"/>
    </source>
</evidence>
<feature type="chain" id="PRO_5038618233" evidence="2">
    <location>
        <begin position="23"/>
        <end position="418"/>
    </location>
</feature>
<dbReference type="PANTHER" id="PTHR30619">
    <property type="entry name" value="DNA INTERNALIZATION/COMPETENCE PROTEIN COMEC/REC2"/>
    <property type="match status" value="1"/>
</dbReference>
<protein>
    <submittedName>
        <fullName evidence="4">Metallo-beta-lactamase domain protein</fullName>
    </submittedName>
</protein>
<organism evidence="4">
    <name type="scientific">uncultured Eubacteriales bacterium</name>
    <dbReference type="NCBI Taxonomy" id="172733"/>
    <lineage>
        <taxon>Bacteria</taxon>
        <taxon>Bacillati</taxon>
        <taxon>Bacillota</taxon>
        <taxon>Clostridia</taxon>
        <taxon>Eubacteriales</taxon>
        <taxon>environmental samples</taxon>
    </lineage>
</organism>
<dbReference type="InterPro" id="IPR052159">
    <property type="entry name" value="Competence_DNA_uptake"/>
</dbReference>
<feature type="region of interest" description="Disordered" evidence="1">
    <location>
        <begin position="334"/>
        <end position="363"/>
    </location>
</feature>
<dbReference type="PROSITE" id="PS51257">
    <property type="entry name" value="PROKAR_LIPOPROTEIN"/>
    <property type="match status" value="1"/>
</dbReference>
<keyword evidence="2" id="KW-0732">Signal</keyword>
<feature type="compositionally biased region" description="Polar residues" evidence="1">
    <location>
        <begin position="49"/>
        <end position="59"/>
    </location>
</feature>
<dbReference type="AlphaFoldDB" id="A0A212J3E8"/>
<feature type="domain" description="Metallo-beta-lactamase" evidence="3">
    <location>
        <begin position="85"/>
        <end position="275"/>
    </location>
</feature>
<reference evidence="4" key="1">
    <citation type="submission" date="2016-04" db="EMBL/GenBank/DDBJ databases">
        <authorList>
            <person name="Evans L.H."/>
            <person name="Alamgir A."/>
            <person name="Owens N."/>
            <person name="Weber N.D."/>
            <person name="Virtaneva K."/>
            <person name="Barbian K."/>
            <person name="Babar A."/>
            <person name="Rosenke K."/>
        </authorList>
    </citation>
    <scope>NUCLEOTIDE SEQUENCE</scope>
    <source>
        <strain evidence="4">86</strain>
    </source>
</reference>